<name>A0A7Z7GDJ1_9MICO</name>
<organism evidence="5 6">
    <name type="scientific">Microbacterium saccharophilum</name>
    <dbReference type="NCBI Taxonomy" id="1213358"/>
    <lineage>
        <taxon>Bacteria</taxon>
        <taxon>Bacillati</taxon>
        <taxon>Actinomycetota</taxon>
        <taxon>Actinomycetes</taxon>
        <taxon>Micrococcales</taxon>
        <taxon>Microbacteriaceae</taxon>
        <taxon>Microbacterium</taxon>
    </lineage>
</organism>
<dbReference type="InterPro" id="IPR009057">
    <property type="entry name" value="Homeodomain-like_sf"/>
</dbReference>
<dbReference type="InterPro" id="IPR001647">
    <property type="entry name" value="HTH_TetR"/>
</dbReference>
<dbReference type="PROSITE" id="PS51819">
    <property type="entry name" value="VOC"/>
    <property type="match status" value="1"/>
</dbReference>
<evidence type="ECO:0000256" key="1">
    <source>
        <dbReference type="ARBA" id="ARBA00023125"/>
    </source>
</evidence>
<gene>
    <name evidence="5" type="ORF">SAMN04487751_0870</name>
</gene>
<dbReference type="AlphaFoldDB" id="A0A7Z7GDJ1"/>
<dbReference type="SUPFAM" id="SSF54593">
    <property type="entry name" value="Glyoxalase/Bleomycin resistance protein/Dihydroxybiphenyl dioxygenase"/>
    <property type="match status" value="1"/>
</dbReference>
<keyword evidence="1 2" id="KW-0238">DNA-binding</keyword>
<proteinExistence type="predicted"/>
<evidence type="ECO:0000256" key="2">
    <source>
        <dbReference type="PROSITE-ProRule" id="PRU00335"/>
    </source>
</evidence>
<dbReference type="GO" id="GO:0003677">
    <property type="term" value="F:DNA binding"/>
    <property type="evidence" value="ECO:0007669"/>
    <property type="project" value="UniProtKB-UniRule"/>
</dbReference>
<evidence type="ECO:0000313" key="6">
    <source>
        <dbReference type="Proteomes" id="UP000198702"/>
    </source>
</evidence>
<dbReference type="PROSITE" id="PS50977">
    <property type="entry name" value="HTH_TETR_2"/>
    <property type="match status" value="1"/>
</dbReference>
<evidence type="ECO:0000313" key="5">
    <source>
        <dbReference type="EMBL" id="SFI28388.1"/>
    </source>
</evidence>
<dbReference type="Proteomes" id="UP000198702">
    <property type="component" value="Unassembled WGS sequence"/>
</dbReference>
<dbReference type="InterPro" id="IPR037523">
    <property type="entry name" value="VOC_core"/>
</dbReference>
<dbReference type="EMBL" id="FOQZ01000001">
    <property type="protein sequence ID" value="SFI28388.1"/>
    <property type="molecule type" value="Genomic_DNA"/>
</dbReference>
<reference evidence="5 6" key="1">
    <citation type="submission" date="2016-10" db="EMBL/GenBank/DDBJ databases">
        <authorList>
            <person name="Varghese N."/>
            <person name="Submissions S."/>
        </authorList>
    </citation>
    <scope>NUCLEOTIDE SEQUENCE [LARGE SCALE GENOMIC DNA]</scope>
    <source>
        <strain evidence="5 6">UNC380MFSha3.1</strain>
    </source>
</reference>
<dbReference type="Gene3D" id="1.10.357.10">
    <property type="entry name" value="Tetracycline Repressor, domain 2"/>
    <property type="match status" value="1"/>
</dbReference>
<dbReference type="Gene3D" id="3.10.180.10">
    <property type="entry name" value="2,3-Dihydroxybiphenyl 1,2-Dioxygenase, domain 1"/>
    <property type="match status" value="1"/>
</dbReference>
<dbReference type="InterPro" id="IPR029068">
    <property type="entry name" value="Glyas_Bleomycin-R_OHBP_Dase"/>
</dbReference>
<accession>A0A7Z7GDJ1</accession>
<comment type="caution">
    <text evidence="5">The sequence shown here is derived from an EMBL/GenBank/DDBJ whole genome shotgun (WGS) entry which is preliminary data.</text>
</comment>
<protein>
    <submittedName>
        <fullName evidence="5">DNA-binding transcriptional regulator, AcrR family</fullName>
    </submittedName>
</protein>
<dbReference type="PRINTS" id="PR00455">
    <property type="entry name" value="HTHTETR"/>
</dbReference>
<dbReference type="SUPFAM" id="SSF46689">
    <property type="entry name" value="Homeodomain-like"/>
    <property type="match status" value="1"/>
</dbReference>
<feature type="DNA-binding region" description="H-T-H motif" evidence="2">
    <location>
        <begin position="31"/>
        <end position="50"/>
    </location>
</feature>
<dbReference type="Pfam" id="PF00903">
    <property type="entry name" value="Glyoxalase"/>
    <property type="match status" value="1"/>
</dbReference>
<evidence type="ECO:0000259" key="3">
    <source>
        <dbReference type="PROSITE" id="PS50977"/>
    </source>
</evidence>
<feature type="domain" description="HTH tetR-type" evidence="3">
    <location>
        <begin position="8"/>
        <end position="68"/>
    </location>
</feature>
<dbReference type="InterPro" id="IPR004360">
    <property type="entry name" value="Glyas_Fos-R_dOase_dom"/>
</dbReference>
<dbReference type="RefSeq" id="WP_036272223.1">
    <property type="nucleotide sequence ID" value="NZ_FOQZ01000001.1"/>
</dbReference>
<sequence length="329" mass="34218">MTSGRPRASSRDTLADAACELFLEQGYDATTVTDITRRAGVSRSSFFNYFGSKADILWGGLDERIAELEERLRAEAGADAPGDVRAALTALGVTVAADSLALAVANSEAMGLVDELRREAALRQARIAVAVADRLERAGTPRLAAAVAGSAHAGAVWAAIAQWACVGPGRTALPALLGTALAAAAVTVPGPVRQLRVVARAEDFEDALTFYRDTMGMREQDAYEGPAGARVAILDAGRATLELANAAQVALIDAVETDGDAPSEPIRIGFEVSDTAVVTDALVSGGARLEAAPRVTPWRSVNARLRAPAGLQVTIFQEPAAESGADARR</sequence>
<evidence type="ECO:0000259" key="4">
    <source>
        <dbReference type="PROSITE" id="PS51819"/>
    </source>
</evidence>
<dbReference type="InterPro" id="IPR050624">
    <property type="entry name" value="HTH-type_Tx_Regulator"/>
</dbReference>
<dbReference type="Pfam" id="PF00440">
    <property type="entry name" value="TetR_N"/>
    <property type="match status" value="1"/>
</dbReference>
<dbReference type="PANTHER" id="PTHR43479">
    <property type="entry name" value="ACREF/ENVCD OPERON REPRESSOR-RELATED"/>
    <property type="match status" value="1"/>
</dbReference>
<dbReference type="PANTHER" id="PTHR43479:SF11">
    <property type="entry name" value="ACREF_ENVCD OPERON REPRESSOR-RELATED"/>
    <property type="match status" value="1"/>
</dbReference>
<feature type="domain" description="VOC" evidence="4">
    <location>
        <begin position="193"/>
        <end position="318"/>
    </location>
</feature>